<dbReference type="AlphaFoldDB" id="S6B596"/>
<accession>S6B596</accession>
<reference evidence="1" key="1">
    <citation type="submission" date="2013-01" db="EMBL/GenBank/DDBJ databases">
        <title>A novel ABC transporter gene is responsible for the ok mutants lacking the incorporation of uric acid in epidermis of the silkworm, Bombyx mori.</title>
        <authorList>
            <person name="Wang L.Y."/>
            <person name="Kiuchi T."/>
            <person name="Fujii T."/>
            <person name="Daimon T."/>
            <person name="Li M.W."/>
            <person name="Banno Y."/>
            <person name="Kikuta S."/>
            <person name="Kikawada T."/>
            <person name="Katsuma S."/>
            <person name="Shimada T."/>
        </authorList>
    </citation>
    <scope>NUCLEOTIDE SEQUENCE</scope>
    <source>
        <strain evidence="1">O21</strain>
    </source>
</reference>
<sequence>MKEYNLKLPTRNVLTGAVVNWEDDEMGVMGDSPENLTLAWKDLSVFRKKKIHTSMWRSAVYEEVKVLHGAGPEKPHSWPPSAVVTRAL</sequence>
<organism evidence="1">
    <name type="scientific">Bombyx mori</name>
    <name type="common">Silk moth</name>
    <dbReference type="NCBI Taxonomy" id="7091"/>
    <lineage>
        <taxon>Eukaryota</taxon>
        <taxon>Metazoa</taxon>
        <taxon>Ecdysozoa</taxon>
        <taxon>Arthropoda</taxon>
        <taxon>Hexapoda</taxon>
        <taxon>Insecta</taxon>
        <taxon>Pterygota</taxon>
        <taxon>Neoptera</taxon>
        <taxon>Endopterygota</taxon>
        <taxon>Lepidoptera</taxon>
        <taxon>Glossata</taxon>
        <taxon>Ditrysia</taxon>
        <taxon>Bombycoidea</taxon>
        <taxon>Bombycidae</taxon>
        <taxon>Bombycinae</taxon>
        <taxon>Bombyx</taxon>
    </lineage>
</organism>
<dbReference type="EMBL" id="AB780441">
    <property type="protein sequence ID" value="BAN66698.1"/>
    <property type="molecule type" value="Genomic_DNA"/>
</dbReference>
<evidence type="ECO:0000313" key="1">
    <source>
        <dbReference type="EMBL" id="BAN66698.1"/>
    </source>
</evidence>
<protein>
    <submittedName>
        <fullName evidence="1">Bm-ok mutant protein</fullName>
    </submittedName>
</protein>
<name>S6B596_BOMMO</name>
<gene>
    <name evidence="1" type="primary">Bm-okX</name>
</gene>
<proteinExistence type="predicted"/>